<sequence length="421" mass="43767">MTAAQGNLWTLTAGPLPDTAPLDGDLHVDLAVIGGGFTGLSAALHAAEAGLSVVAIEAEQVGFGGSGRNVGLVNAGLWLPPGEVARIMGAEAGARLNMALSGGPSLVFDLIEKHQIRCEAVRQGTLHCAHSPKGFAELETRCAQLQGIGAPVSLIGAEEARRRTGSAQVHGALFDPRAGTIQPRAYAVGLARAAMAAGARIVQGARAAGVVYRDDLWQMHVGGHRVTADALIEGTNAYGSARDRYTKMFFFQMATDPLPPALLADILPGGEGCWDTALVMTSFRRDAAGRVIIGSVGSLDHAGSGLHRAWARRKMEALYPQLKGVALAHEWYGTIATTGDHLPRVLRLGPRGYAVFGYSGRGIGTGTLFGRALAGAVVSGREDGLPVTPDDSYSEGFTAAKAAYYETGALAAHGAEMLRGL</sequence>
<evidence type="ECO:0000313" key="3">
    <source>
        <dbReference type="EMBL" id="GGE47145.1"/>
    </source>
</evidence>
<evidence type="ECO:0000313" key="4">
    <source>
        <dbReference type="Proteomes" id="UP000612855"/>
    </source>
</evidence>
<dbReference type="Gene3D" id="3.50.50.60">
    <property type="entry name" value="FAD/NAD(P)-binding domain"/>
    <property type="match status" value="1"/>
</dbReference>
<gene>
    <name evidence="3" type="ORF">GCM10011360_37980</name>
</gene>
<proteinExistence type="predicted"/>
<comment type="caution">
    <text evidence="3">The sequence shown here is derived from an EMBL/GenBank/DDBJ whole genome shotgun (WGS) entry which is preliminary data.</text>
</comment>
<evidence type="ECO:0000259" key="2">
    <source>
        <dbReference type="Pfam" id="PF01266"/>
    </source>
</evidence>
<dbReference type="EMBL" id="BMFJ01000002">
    <property type="protein sequence ID" value="GGE47145.1"/>
    <property type="molecule type" value="Genomic_DNA"/>
</dbReference>
<dbReference type="Proteomes" id="UP000612855">
    <property type="component" value="Unassembled WGS sequence"/>
</dbReference>
<dbReference type="PANTHER" id="PTHR13847">
    <property type="entry name" value="SARCOSINE DEHYDROGENASE-RELATED"/>
    <property type="match status" value="1"/>
</dbReference>
<name>A0A917EKD3_9RHOB</name>
<dbReference type="RefSeq" id="WP_188479392.1">
    <property type="nucleotide sequence ID" value="NZ_BMFJ01000002.1"/>
</dbReference>
<keyword evidence="1" id="KW-0560">Oxidoreductase</keyword>
<dbReference type="PRINTS" id="PR00411">
    <property type="entry name" value="PNDRDTASEI"/>
</dbReference>
<feature type="domain" description="FAD dependent oxidoreductase" evidence="2">
    <location>
        <begin position="29"/>
        <end position="374"/>
    </location>
</feature>
<dbReference type="GO" id="GO:0016491">
    <property type="term" value="F:oxidoreductase activity"/>
    <property type="evidence" value="ECO:0007669"/>
    <property type="project" value="UniProtKB-KW"/>
</dbReference>
<dbReference type="AlphaFoldDB" id="A0A917EKD3"/>
<keyword evidence="4" id="KW-1185">Reference proteome</keyword>
<dbReference type="InterPro" id="IPR006076">
    <property type="entry name" value="FAD-dep_OxRdtase"/>
</dbReference>
<dbReference type="GO" id="GO:0005737">
    <property type="term" value="C:cytoplasm"/>
    <property type="evidence" value="ECO:0007669"/>
    <property type="project" value="TreeGrafter"/>
</dbReference>
<dbReference type="InterPro" id="IPR036188">
    <property type="entry name" value="FAD/NAD-bd_sf"/>
</dbReference>
<accession>A0A917EKD3</accession>
<evidence type="ECO:0000256" key="1">
    <source>
        <dbReference type="ARBA" id="ARBA00023002"/>
    </source>
</evidence>
<reference evidence="4" key="1">
    <citation type="journal article" date="2019" name="Int. J. Syst. Evol. Microbiol.">
        <title>The Global Catalogue of Microorganisms (GCM) 10K type strain sequencing project: providing services to taxonomists for standard genome sequencing and annotation.</title>
        <authorList>
            <consortium name="The Broad Institute Genomics Platform"/>
            <consortium name="The Broad Institute Genome Sequencing Center for Infectious Disease"/>
            <person name="Wu L."/>
            <person name="Ma J."/>
        </authorList>
    </citation>
    <scope>NUCLEOTIDE SEQUENCE [LARGE SCALE GENOMIC DNA]</scope>
    <source>
        <strain evidence="4">CGMCC 1.12664</strain>
    </source>
</reference>
<dbReference type="PANTHER" id="PTHR13847:SF281">
    <property type="entry name" value="FAD DEPENDENT OXIDOREDUCTASE DOMAIN-CONTAINING PROTEIN"/>
    <property type="match status" value="1"/>
</dbReference>
<organism evidence="3 4">
    <name type="scientific">Primorskyibacter flagellatus</name>
    <dbReference type="NCBI Taxonomy" id="1387277"/>
    <lineage>
        <taxon>Bacteria</taxon>
        <taxon>Pseudomonadati</taxon>
        <taxon>Pseudomonadota</taxon>
        <taxon>Alphaproteobacteria</taxon>
        <taxon>Rhodobacterales</taxon>
        <taxon>Roseobacteraceae</taxon>
        <taxon>Primorskyibacter</taxon>
    </lineage>
</organism>
<protein>
    <submittedName>
        <fullName evidence="3">Oxidoreductase</fullName>
    </submittedName>
</protein>
<dbReference type="SUPFAM" id="SSF51905">
    <property type="entry name" value="FAD/NAD(P)-binding domain"/>
    <property type="match status" value="1"/>
</dbReference>
<dbReference type="Gene3D" id="3.30.9.10">
    <property type="entry name" value="D-Amino Acid Oxidase, subunit A, domain 2"/>
    <property type="match status" value="1"/>
</dbReference>
<dbReference type="Pfam" id="PF01266">
    <property type="entry name" value="DAO"/>
    <property type="match status" value="1"/>
</dbReference>